<reference evidence="4" key="1">
    <citation type="submission" date="2016-06" db="UniProtKB">
        <authorList>
            <consortium name="WormBaseParasite"/>
        </authorList>
    </citation>
    <scope>IDENTIFICATION</scope>
</reference>
<organism evidence="4">
    <name type="scientific">Echinostoma caproni</name>
    <dbReference type="NCBI Taxonomy" id="27848"/>
    <lineage>
        <taxon>Eukaryota</taxon>
        <taxon>Metazoa</taxon>
        <taxon>Spiralia</taxon>
        <taxon>Lophotrochozoa</taxon>
        <taxon>Platyhelminthes</taxon>
        <taxon>Trematoda</taxon>
        <taxon>Digenea</taxon>
        <taxon>Plagiorchiida</taxon>
        <taxon>Echinostomata</taxon>
        <taxon>Echinostomatoidea</taxon>
        <taxon>Echinostomatidae</taxon>
        <taxon>Echinostoma</taxon>
    </lineage>
</organism>
<evidence type="ECO:0000313" key="2">
    <source>
        <dbReference type="EMBL" id="VDP70959.1"/>
    </source>
</evidence>
<accession>A0A183AAB5</accession>
<feature type="region of interest" description="Disordered" evidence="1">
    <location>
        <begin position="158"/>
        <end position="188"/>
    </location>
</feature>
<reference evidence="2 3" key="2">
    <citation type="submission" date="2018-11" db="EMBL/GenBank/DDBJ databases">
        <authorList>
            <consortium name="Pathogen Informatics"/>
        </authorList>
    </citation>
    <scope>NUCLEOTIDE SEQUENCE [LARGE SCALE GENOMIC DNA]</scope>
    <source>
        <strain evidence="2 3">Egypt</strain>
    </source>
</reference>
<protein>
    <submittedName>
        <fullName evidence="4">Chromosome_seg domain-containing protein</fullName>
    </submittedName>
</protein>
<evidence type="ECO:0000313" key="3">
    <source>
        <dbReference type="Proteomes" id="UP000272942"/>
    </source>
</evidence>
<dbReference type="Proteomes" id="UP000272942">
    <property type="component" value="Unassembled WGS sequence"/>
</dbReference>
<name>A0A183AAB5_9TREM</name>
<dbReference type="EMBL" id="UZAN01040793">
    <property type="protein sequence ID" value="VDP70959.1"/>
    <property type="molecule type" value="Genomic_DNA"/>
</dbReference>
<gene>
    <name evidence="2" type="ORF">ECPE_LOCUS3900</name>
</gene>
<keyword evidence="3" id="KW-1185">Reference proteome</keyword>
<dbReference type="AlphaFoldDB" id="A0A183AAB5"/>
<feature type="compositionally biased region" description="Basic and acidic residues" evidence="1">
    <location>
        <begin position="172"/>
        <end position="188"/>
    </location>
</feature>
<proteinExistence type="predicted"/>
<dbReference type="WBParaSite" id="ECPE_0000390501-mRNA-1">
    <property type="protein sequence ID" value="ECPE_0000390501-mRNA-1"/>
    <property type="gene ID" value="ECPE_0000390501"/>
</dbReference>
<dbReference type="OrthoDB" id="10493446at2759"/>
<feature type="region of interest" description="Disordered" evidence="1">
    <location>
        <begin position="114"/>
        <end position="133"/>
    </location>
</feature>
<evidence type="ECO:0000256" key="1">
    <source>
        <dbReference type="SAM" id="MobiDB-lite"/>
    </source>
</evidence>
<feature type="region of interest" description="Disordered" evidence="1">
    <location>
        <begin position="14"/>
        <end position="40"/>
    </location>
</feature>
<evidence type="ECO:0000313" key="4">
    <source>
        <dbReference type="WBParaSite" id="ECPE_0000390501-mRNA-1"/>
    </source>
</evidence>
<sequence>MMLQESFNLKGVQKSIGGSSMHKPVVSRSKSHDERSHMNVPSTTNYFSKCKSQSTCVRPTVRRYSISEAFAYNARRLTTCIRKCVLNSATLLHEDMYGLPWNLRPLYRDGCQHHNKNGRSKLDTATPETDQRSRFYKLDKPASEQLYSVYQSMENRFESCSSEQHSKKNRTSKKDSTPKPDYATDKIADGNLHSLNSCISTEQKRRRNGTLDCPDPALLEESGTQMEYNINNKDHGVTLRVIFVPPAGGCSTSSSRIPRQSGLNSPVLCRLSKQSLQGFTDYELVLRRTSYPKDPHVIIFP</sequence>